<keyword evidence="3 6" id="KW-0489">Methyltransferase</keyword>
<feature type="binding site" evidence="6">
    <location>
        <position position="83"/>
    </location>
    <ligand>
        <name>S-adenosyl-L-methionine</name>
        <dbReference type="ChEBI" id="CHEBI:59789"/>
    </ligand>
</feature>
<dbReference type="CDD" id="cd02440">
    <property type="entry name" value="AdoMet_MTases"/>
    <property type="match status" value="1"/>
</dbReference>
<evidence type="ECO:0000256" key="6">
    <source>
        <dbReference type="HAMAP-Rule" id="MF_00074"/>
    </source>
</evidence>
<proteinExistence type="inferred from homology"/>
<sequence length="223" mass="24950">MKIKGYSDLPFLLQSFGVDLSLDQIRLLSVYLDELWDWNRKINLTGLYSKEQIIDDLLVDSLIPSRFLPHEGRLLDLGSGAGMPAIPLKISKPALIMDLVEANSKKVVFLRHVIRLAGLSKISVIQGRIENSHKLLHPEGYHVITARALAHLSQVITWCGPHLIKGGQVVAFLGVDYDQIVKESTDVLARHGLSLVMTIPYILPGKEIKRHILIFDKGKKILP</sequence>
<dbReference type="EMBL" id="OJIN01000231">
    <property type="protein sequence ID" value="SPD76226.1"/>
    <property type="molecule type" value="Genomic_DNA"/>
</dbReference>
<feature type="binding site" evidence="6">
    <location>
        <position position="147"/>
    </location>
    <ligand>
        <name>S-adenosyl-L-methionine</name>
        <dbReference type="ChEBI" id="CHEBI:59789"/>
    </ligand>
</feature>
<evidence type="ECO:0000256" key="5">
    <source>
        <dbReference type="ARBA" id="ARBA00022691"/>
    </source>
</evidence>
<keyword evidence="1 6" id="KW-0963">Cytoplasm</keyword>
<dbReference type="Pfam" id="PF02527">
    <property type="entry name" value="GidB"/>
    <property type="match status" value="1"/>
</dbReference>
<keyword evidence="2 6" id="KW-0698">rRNA processing</keyword>
<comment type="caution">
    <text evidence="6">Lacks conserved residue(s) required for the propagation of feature annotation.</text>
</comment>
<keyword evidence="5 6" id="KW-0949">S-adenosyl-L-methionine</keyword>
<evidence type="ECO:0000256" key="4">
    <source>
        <dbReference type="ARBA" id="ARBA00022679"/>
    </source>
</evidence>
<evidence type="ECO:0000256" key="3">
    <source>
        <dbReference type="ARBA" id="ARBA00022603"/>
    </source>
</evidence>
<dbReference type="InterPro" id="IPR003682">
    <property type="entry name" value="rRNA_ssu_MeTfrase_G"/>
</dbReference>
<dbReference type="GO" id="GO:0070043">
    <property type="term" value="F:rRNA (guanine-N7-)-methyltransferase activity"/>
    <property type="evidence" value="ECO:0007669"/>
    <property type="project" value="UniProtKB-UniRule"/>
</dbReference>
<reference evidence="7" key="1">
    <citation type="submission" date="2018-01" db="EMBL/GenBank/DDBJ databases">
        <authorList>
            <person name="Regsiter A."/>
            <person name="William W."/>
        </authorList>
    </citation>
    <scope>NUCLEOTIDE SEQUENCE</scope>
    <source>
        <strain evidence="7">TRIP AH-1</strain>
    </source>
</reference>
<dbReference type="AlphaFoldDB" id="A0A445N3I0"/>
<feature type="binding site" evidence="6">
    <location>
        <position position="78"/>
    </location>
    <ligand>
        <name>S-adenosyl-L-methionine</name>
        <dbReference type="ChEBI" id="CHEBI:59789"/>
    </ligand>
</feature>
<dbReference type="PANTHER" id="PTHR31760">
    <property type="entry name" value="S-ADENOSYL-L-METHIONINE-DEPENDENT METHYLTRANSFERASES SUPERFAMILY PROTEIN"/>
    <property type="match status" value="1"/>
</dbReference>
<gene>
    <name evidence="7" type="primary">gidB</name>
    <name evidence="6" type="synonym">rsmG</name>
    <name evidence="7" type="ORF">PITCH_A850029</name>
</gene>
<dbReference type="HAMAP" id="MF_00074">
    <property type="entry name" value="16SrRNA_methyltr_G"/>
    <property type="match status" value="1"/>
</dbReference>
<protein>
    <recommendedName>
        <fullName evidence="6">Ribosomal RNA small subunit methyltransferase G</fullName>
        <ecNumber evidence="6">2.1.1.-</ecNumber>
    </recommendedName>
    <alternativeName>
        <fullName evidence="6">16S rRNA 7-methylguanosine methyltransferase</fullName>
        <shortName evidence="6">16S rRNA m7G methyltransferase</shortName>
    </alternativeName>
</protein>
<feature type="binding site" evidence="6">
    <location>
        <begin position="129"/>
        <end position="130"/>
    </location>
    <ligand>
        <name>S-adenosyl-L-methionine</name>
        <dbReference type="ChEBI" id="CHEBI:59789"/>
    </ligand>
</feature>
<dbReference type="Gene3D" id="3.40.50.150">
    <property type="entry name" value="Vaccinia Virus protein VP39"/>
    <property type="match status" value="1"/>
</dbReference>
<name>A0A445N3I0_9BACT</name>
<dbReference type="NCBIfam" id="TIGR00138">
    <property type="entry name" value="rsmG_gidB"/>
    <property type="match status" value="1"/>
</dbReference>
<dbReference type="PANTHER" id="PTHR31760:SF0">
    <property type="entry name" value="S-ADENOSYL-L-METHIONINE-DEPENDENT METHYLTRANSFERASES SUPERFAMILY PROTEIN"/>
    <property type="match status" value="1"/>
</dbReference>
<evidence type="ECO:0000256" key="1">
    <source>
        <dbReference type="ARBA" id="ARBA00022490"/>
    </source>
</evidence>
<dbReference type="InterPro" id="IPR029063">
    <property type="entry name" value="SAM-dependent_MTases_sf"/>
</dbReference>
<dbReference type="GO" id="GO:0005829">
    <property type="term" value="C:cytosol"/>
    <property type="evidence" value="ECO:0007669"/>
    <property type="project" value="TreeGrafter"/>
</dbReference>
<keyword evidence="4 6" id="KW-0808">Transferase</keyword>
<dbReference type="EC" id="2.1.1.-" evidence="6"/>
<evidence type="ECO:0000256" key="2">
    <source>
        <dbReference type="ARBA" id="ARBA00022552"/>
    </source>
</evidence>
<comment type="subcellular location">
    <subcellularLocation>
        <location evidence="6">Cytoplasm</location>
    </subcellularLocation>
</comment>
<comment type="function">
    <text evidence="6">Specifically methylates the N7 position of a guanine in 16S rRNA.</text>
</comment>
<evidence type="ECO:0000313" key="7">
    <source>
        <dbReference type="EMBL" id="SPD76226.1"/>
    </source>
</evidence>
<accession>A0A445N3I0</accession>
<dbReference type="PIRSF" id="PIRSF003078">
    <property type="entry name" value="GidB"/>
    <property type="match status" value="1"/>
</dbReference>
<comment type="similarity">
    <text evidence="6">Belongs to the methyltransferase superfamily. RNA methyltransferase RsmG family.</text>
</comment>
<dbReference type="SUPFAM" id="SSF53335">
    <property type="entry name" value="S-adenosyl-L-methionine-dependent methyltransferases"/>
    <property type="match status" value="1"/>
</dbReference>
<organism evidence="7">
    <name type="scientific">uncultured Desulfobacterium sp</name>
    <dbReference type="NCBI Taxonomy" id="201089"/>
    <lineage>
        <taxon>Bacteria</taxon>
        <taxon>Pseudomonadati</taxon>
        <taxon>Thermodesulfobacteriota</taxon>
        <taxon>Desulfobacteria</taxon>
        <taxon>Desulfobacterales</taxon>
        <taxon>Desulfobacteriaceae</taxon>
        <taxon>Desulfobacterium</taxon>
        <taxon>environmental samples</taxon>
    </lineage>
</organism>